<name>A0A8J4FE67_9CHLO</name>
<organism evidence="1 2">
    <name type="scientific">Volvox reticuliferus</name>
    <dbReference type="NCBI Taxonomy" id="1737510"/>
    <lineage>
        <taxon>Eukaryota</taxon>
        <taxon>Viridiplantae</taxon>
        <taxon>Chlorophyta</taxon>
        <taxon>core chlorophytes</taxon>
        <taxon>Chlorophyceae</taxon>
        <taxon>CS clade</taxon>
        <taxon>Chlamydomonadales</taxon>
        <taxon>Volvocaceae</taxon>
        <taxon>Volvox</taxon>
    </lineage>
</organism>
<evidence type="ECO:0000313" key="1">
    <source>
        <dbReference type="EMBL" id="GIL71198.1"/>
    </source>
</evidence>
<protein>
    <submittedName>
        <fullName evidence="1">Uncharacterized protein</fullName>
    </submittedName>
</protein>
<evidence type="ECO:0000313" key="2">
    <source>
        <dbReference type="Proteomes" id="UP000747110"/>
    </source>
</evidence>
<sequence>MPALDGTGPFPTIPEAPWLSVTEVCKSSGRGRGNSVRAGTPICTRNSGGNNSSCFCCCAGTCCGCPRLPCGASGGLPGRTGDDAAAASVAAAAPVAAVNAASNSGGRVATSAHPSSPRVSEACAI</sequence>
<keyword evidence="2" id="KW-1185">Reference proteome</keyword>
<reference evidence="1" key="1">
    <citation type="journal article" date="2021" name="Proc. Natl. Acad. Sci. U.S.A.">
        <title>Three genomes in the algal genus Volvox reveal the fate of a haploid sex-determining region after a transition to homothallism.</title>
        <authorList>
            <person name="Yamamoto K."/>
            <person name="Hamaji T."/>
            <person name="Kawai-Toyooka H."/>
            <person name="Matsuzaki R."/>
            <person name="Takahashi F."/>
            <person name="Nishimura Y."/>
            <person name="Kawachi M."/>
            <person name="Noguchi H."/>
            <person name="Minakuchi Y."/>
            <person name="Umen J.G."/>
            <person name="Toyoda A."/>
            <person name="Nozaki H."/>
        </authorList>
    </citation>
    <scope>NUCLEOTIDE SEQUENCE</scope>
    <source>
        <strain evidence="1">NIES-3786</strain>
    </source>
</reference>
<dbReference type="OrthoDB" id="1658288at2759"/>
<dbReference type="EMBL" id="BNCP01000002">
    <property type="protein sequence ID" value="GIL71198.1"/>
    <property type="molecule type" value="Genomic_DNA"/>
</dbReference>
<dbReference type="AlphaFoldDB" id="A0A8J4FE67"/>
<accession>A0A8J4FE67</accession>
<comment type="caution">
    <text evidence="1">The sequence shown here is derived from an EMBL/GenBank/DDBJ whole genome shotgun (WGS) entry which is preliminary data.</text>
</comment>
<dbReference type="Proteomes" id="UP000747110">
    <property type="component" value="Unassembled WGS sequence"/>
</dbReference>
<gene>
    <name evidence="1" type="ORF">Vretifemale_1795</name>
</gene>
<proteinExistence type="predicted"/>